<keyword evidence="2" id="KW-0808">Transferase</keyword>
<evidence type="ECO:0000256" key="2">
    <source>
        <dbReference type="ARBA" id="ARBA00022679"/>
    </source>
</evidence>
<dbReference type="Gene3D" id="3.40.630.30">
    <property type="match status" value="1"/>
</dbReference>
<proteinExistence type="predicted"/>
<gene>
    <name evidence="5" type="ORF">SAMN05216276_103287</name>
</gene>
<feature type="compositionally biased region" description="Low complexity" evidence="4">
    <location>
        <begin position="167"/>
        <end position="179"/>
    </location>
</feature>
<dbReference type="SUPFAM" id="SSF55729">
    <property type="entry name" value="Acyl-CoA N-acyltransferases (Nat)"/>
    <property type="match status" value="1"/>
</dbReference>
<reference evidence="5 6" key="1">
    <citation type="submission" date="2017-06" db="EMBL/GenBank/DDBJ databases">
        <authorList>
            <person name="Kim H.J."/>
            <person name="Triplett B.A."/>
        </authorList>
    </citation>
    <scope>NUCLEOTIDE SEQUENCE [LARGE SCALE GENOMIC DNA]</scope>
    <source>
        <strain evidence="5 6">CGMCC 4.2132</strain>
    </source>
</reference>
<evidence type="ECO:0000256" key="4">
    <source>
        <dbReference type="SAM" id="MobiDB-lite"/>
    </source>
</evidence>
<dbReference type="PANTHER" id="PTHR36449">
    <property type="entry name" value="ACETYLTRANSFERASE-RELATED"/>
    <property type="match status" value="1"/>
</dbReference>
<evidence type="ECO:0000256" key="1">
    <source>
        <dbReference type="ARBA" id="ARBA00022649"/>
    </source>
</evidence>
<evidence type="ECO:0000313" key="5">
    <source>
        <dbReference type="EMBL" id="SNT28968.1"/>
    </source>
</evidence>
<dbReference type="PANTHER" id="PTHR36449:SF1">
    <property type="entry name" value="ACETYLTRANSFERASE"/>
    <property type="match status" value="1"/>
</dbReference>
<dbReference type="AlphaFoldDB" id="A0A239LGD2"/>
<feature type="region of interest" description="Disordered" evidence="4">
    <location>
        <begin position="157"/>
        <end position="179"/>
    </location>
</feature>
<keyword evidence="3" id="KW-0012">Acyltransferase</keyword>
<accession>A0A239LGD2</accession>
<evidence type="ECO:0000313" key="6">
    <source>
        <dbReference type="Proteomes" id="UP000198282"/>
    </source>
</evidence>
<evidence type="ECO:0000256" key="3">
    <source>
        <dbReference type="ARBA" id="ARBA00023315"/>
    </source>
</evidence>
<keyword evidence="6" id="KW-1185">Reference proteome</keyword>
<dbReference type="GO" id="GO:0016746">
    <property type="term" value="F:acyltransferase activity"/>
    <property type="evidence" value="ECO:0007669"/>
    <property type="project" value="UniProtKB-KW"/>
</dbReference>
<protein>
    <recommendedName>
        <fullName evidence="7">Acetyltransferase (GNAT) domain-containing protein</fullName>
    </recommendedName>
</protein>
<organism evidence="5 6">
    <name type="scientific">Streptosporangium subroseum</name>
    <dbReference type="NCBI Taxonomy" id="106412"/>
    <lineage>
        <taxon>Bacteria</taxon>
        <taxon>Bacillati</taxon>
        <taxon>Actinomycetota</taxon>
        <taxon>Actinomycetes</taxon>
        <taxon>Streptosporangiales</taxon>
        <taxon>Streptosporangiaceae</taxon>
        <taxon>Streptosporangium</taxon>
    </lineage>
</organism>
<dbReference type="InterPro" id="IPR016181">
    <property type="entry name" value="Acyl_CoA_acyltransferase"/>
</dbReference>
<evidence type="ECO:0008006" key="7">
    <source>
        <dbReference type="Google" id="ProtNLM"/>
    </source>
</evidence>
<dbReference type="EMBL" id="FZOD01000032">
    <property type="protein sequence ID" value="SNT28968.1"/>
    <property type="molecule type" value="Genomic_DNA"/>
</dbReference>
<name>A0A239LGD2_9ACTN</name>
<keyword evidence="1" id="KW-1277">Toxin-antitoxin system</keyword>
<sequence>MNEWLVKTALRAQRSDTARTYVWSPPDDLRIVAYFSITPTEVRRAEVGGSLSGGVSIVPGYLLARLALDHGLQGRGLGSELLVNAISKVVSASTSAGGRIIVVDAIDGRAADFYAFHGFLPVKDNPHRLVMKMATARAALTAPWPLARSAHFTVSRGRWGGRRSRRGASACPRGPGRRR</sequence>
<dbReference type="Proteomes" id="UP000198282">
    <property type="component" value="Unassembled WGS sequence"/>
</dbReference>